<dbReference type="CDD" id="cd02440">
    <property type="entry name" value="AdoMet_MTases"/>
    <property type="match status" value="1"/>
</dbReference>
<evidence type="ECO:0000256" key="1">
    <source>
        <dbReference type="ARBA" id="ARBA00022691"/>
    </source>
</evidence>
<dbReference type="GO" id="GO:0032259">
    <property type="term" value="P:methylation"/>
    <property type="evidence" value="ECO:0007669"/>
    <property type="project" value="UniProtKB-KW"/>
</dbReference>
<feature type="compositionally biased region" description="Polar residues" evidence="3">
    <location>
        <begin position="503"/>
        <end position="512"/>
    </location>
</feature>
<keyword evidence="2" id="KW-0489">Methyltransferase</keyword>
<dbReference type="PROSITE" id="PS51678">
    <property type="entry name" value="SAM_MT_PRMT"/>
    <property type="match status" value="1"/>
</dbReference>
<evidence type="ECO:0000313" key="5">
    <source>
        <dbReference type="Proteomes" id="UP001153069"/>
    </source>
</evidence>
<dbReference type="GO" id="GO:0016274">
    <property type="term" value="F:protein-arginine N-methyltransferase activity"/>
    <property type="evidence" value="ECO:0007669"/>
    <property type="project" value="InterPro"/>
</dbReference>
<dbReference type="AlphaFoldDB" id="A0A9N8HWG0"/>
<dbReference type="GO" id="GO:0042054">
    <property type="term" value="F:histone methyltransferase activity"/>
    <property type="evidence" value="ECO:0007669"/>
    <property type="project" value="TreeGrafter"/>
</dbReference>
<dbReference type="Gene3D" id="3.40.50.150">
    <property type="entry name" value="Vaccinia Virus protein VP39"/>
    <property type="match status" value="2"/>
</dbReference>
<name>A0A9N8HWG0_9STRA</name>
<dbReference type="PANTHER" id="PTHR11006">
    <property type="entry name" value="PROTEIN ARGININE N-METHYLTRANSFERASE"/>
    <property type="match status" value="1"/>
</dbReference>
<dbReference type="InterPro" id="IPR025799">
    <property type="entry name" value="Arg_MeTrfase"/>
</dbReference>
<dbReference type="InterPro" id="IPR029063">
    <property type="entry name" value="SAM-dependent_MTases_sf"/>
</dbReference>
<gene>
    <name evidence="4" type="ORF">SEMRO_1644_G288200.1</name>
</gene>
<evidence type="ECO:0000313" key="4">
    <source>
        <dbReference type="EMBL" id="CAB9525208.1"/>
    </source>
</evidence>
<dbReference type="PANTHER" id="PTHR11006:SF4">
    <property type="entry name" value="PROTEIN ARGININE N-METHYLTRANSFERASE 7"/>
    <property type="match status" value="1"/>
</dbReference>
<reference evidence="4" key="1">
    <citation type="submission" date="2020-06" db="EMBL/GenBank/DDBJ databases">
        <authorList>
            <consortium name="Plant Systems Biology data submission"/>
        </authorList>
    </citation>
    <scope>NUCLEOTIDE SEQUENCE</scope>
    <source>
        <strain evidence="4">D6</strain>
    </source>
</reference>
<proteinExistence type="predicted"/>
<keyword evidence="2" id="KW-0808">Transferase</keyword>
<dbReference type="OrthoDB" id="412876at2759"/>
<comment type="caution">
    <text evidence="4">The sequence shown here is derived from an EMBL/GenBank/DDBJ whole genome shotgun (WGS) entry which is preliminary data.</text>
</comment>
<protein>
    <submittedName>
        <fullName evidence="4">Arginine N-methyltransferase 7</fullName>
    </submittedName>
</protein>
<keyword evidence="5" id="KW-1185">Reference proteome</keyword>
<sequence>MAPWPTIRRHTCDSPEIFRSYPVLSKYGRPCCCDSIGMTDNAEVSAAIAQSRYNETVVLQVVAAAEDDDKKPREILLIACLDKDSGGIIWKDLSSTENQEEEDGVDVGIVRHLRTKQWFFPMLNDHRRNELYDQAIRAASKQAVRQFLLLQLQQEQEEEQEQEASVMRVLDIGSGTGLLAMMAAKYVQEELHNNKSKSPGAKVQVTSLEMSAAMSRLARLTIADNQLHDTIQVSEGHSTEHNLSTTSSKIQFCVSELLESSLLQEGILPALRDAWERQLHPTAVMVPQRARVLGQLVEGSFLKDYWGPHGDDNHNNSIRLCLSSDTTSDNTNNLMRDGGARGGFILPIHAEQWIMMTDQKTTTITNHQKNNDNNDNQKLKPLSDPFPIMNFDFSKPGALPGPQGRRLPPISIQPHTDGRVHAVLFWWELNLWQDLTYSTQHGREPWQDHWHQCLFVFTSDKDGYPVQSKTPCQLVACHNDTAMWFSMVTTTATNNSNTCDDVKGSTTNQNNEGDVPPPCKRMKQDENNNDGVPNPAEMPEHNPLISSFRACQLNNSQRQAFLQKGIRHALHEKGKNAVVLDVSDFALCAILAAKMEGATRVSSLESSTGGVIPTLSAKVAQLANGLPSSTANNLFQVLQCHAEQLSLELLNGMDSNNNDNDDKTAAASPVQIVVGEPYYQMLEGWHLQEALNYFYLVRALQRRGILADNFCSVPAWAVVKGCAIESASLKQAYGRCGGGENGDDKSSWICGFDHQQANCHGDRFHQYDLCLPMWEYEYRELTASFEIARLDYNNNGTTCTTGQEQQYSFSSRAPFLTKGTCHSVLVWVEYGVRVGKTDCFESHATLGRSYRQLVRMLRSPVVLDEGSFGQQELLCRFEFGNQKDLESYKLELSIGSI</sequence>
<organism evidence="4 5">
    <name type="scientific">Seminavis robusta</name>
    <dbReference type="NCBI Taxonomy" id="568900"/>
    <lineage>
        <taxon>Eukaryota</taxon>
        <taxon>Sar</taxon>
        <taxon>Stramenopiles</taxon>
        <taxon>Ochrophyta</taxon>
        <taxon>Bacillariophyta</taxon>
        <taxon>Bacillariophyceae</taxon>
        <taxon>Bacillariophycidae</taxon>
        <taxon>Naviculales</taxon>
        <taxon>Naviculaceae</taxon>
        <taxon>Seminavis</taxon>
    </lineage>
</organism>
<dbReference type="EMBL" id="CAICTM010001642">
    <property type="protein sequence ID" value="CAB9525208.1"/>
    <property type="molecule type" value="Genomic_DNA"/>
</dbReference>
<feature type="region of interest" description="Disordered" evidence="3">
    <location>
        <begin position="503"/>
        <end position="537"/>
    </location>
</feature>
<dbReference type="Gene3D" id="2.70.160.11">
    <property type="entry name" value="Hnrnp arginine n-methyltransferase1"/>
    <property type="match status" value="2"/>
</dbReference>
<accession>A0A9N8HWG0</accession>
<dbReference type="SUPFAM" id="SSF53335">
    <property type="entry name" value="S-adenosyl-L-methionine-dependent methyltransferases"/>
    <property type="match status" value="1"/>
</dbReference>
<dbReference type="Proteomes" id="UP001153069">
    <property type="component" value="Unassembled WGS sequence"/>
</dbReference>
<evidence type="ECO:0000256" key="2">
    <source>
        <dbReference type="PROSITE-ProRule" id="PRU01015"/>
    </source>
</evidence>
<keyword evidence="1 2" id="KW-0949">S-adenosyl-L-methionine</keyword>
<evidence type="ECO:0000256" key="3">
    <source>
        <dbReference type="SAM" id="MobiDB-lite"/>
    </source>
</evidence>